<reference evidence="2" key="1">
    <citation type="journal article" date="2011" name="Science">
        <title>The plant cell wall-decomposing machinery underlies the functional diversity of forest fungi.</title>
        <authorList>
            <person name="Eastwood D.C."/>
            <person name="Floudas D."/>
            <person name="Binder M."/>
            <person name="Majcherczyk A."/>
            <person name="Schneider P."/>
            <person name="Aerts A."/>
            <person name="Asiegbu F.O."/>
            <person name="Baker S.E."/>
            <person name="Barry K."/>
            <person name="Bendiksby M."/>
            <person name="Blumentritt M."/>
            <person name="Coutinho P.M."/>
            <person name="Cullen D."/>
            <person name="de Vries R.P."/>
            <person name="Gathman A."/>
            <person name="Goodell B."/>
            <person name="Henrissat B."/>
            <person name="Ihrmark K."/>
            <person name="Kauserud H."/>
            <person name="Kohler A."/>
            <person name="LaButti K."/>
            <person name="Lapidus A."/>
            <person name="Lavin J.L."/>
            <person name="Lee Y.-H."/>
            <person name="Lindquist E."/>
            <person name="Lilly W."/>
            <person name="Lucas S."/>
            <person name="Morin E."/>
            <person name="Murat C."/>
            <person name="Oguiza J.A."/>
            <person name="Park J."/>
            <person name="Pisabarro A.G."/>
            <person name="Riley R."/>
            <person name="Rosling A."/>
            <person name="Salamov A."/>
            <person name="Schmidt O."/>
            <person name="Schmutz J."/>
            <person name="Skrede I."/>
            <person name="Stenlid J."/>
            <person name="Wiebenga A."/>
            <person name="Xie X."/>
            <person name="Kuees U."/>
            <person name="Hibbett D.S."/>
            <person name="Hoffmeister D."/>
            <person name="Hoegberg N."/>
            <person name="Martin F."/>
            <person name="Grigoriev I.V."/>
            <person name="Watkinson S.C."/>
        </authorList>
    </citation>
    <scope>NUCLEOTIDE SEQUENCE [LARGE SCALE GENOMIC DNA]</scope>
    <source>
        <strain evidence="2">strain S7.3</strain>
    </source>
</reference>
<dbReference type="Proteomes" id="UP000008063">
    <property type="component" value="Unassembled WGS sequence"/>
</dbReference>
<dbReference type="EMBL" id="GL945477">
    <property type="protein sequence ID" value="EGO01727.1"/>
    <property type="molecule type" value="Genomic_DNA"/>
</dbReference>
<dbReference type="HOGENOM" id="CLU_2016605_0_0_1"/>
<organism evidence="2">
    <name type="scientific">Serpula lacrymans var. lacrymans (strain S7.3)</name>
    <name type="common">Dry rot fungus</name>
    <dbReference type="NCBI Taxonomy" id="936435"/>
    <lineage>
        <taxon>Eukaryota</taxon>
        <taxon>Fungi</taxon>
        <taxon>Dikarya</taxon>
        <taxon>Basidiomycota</taxon>
        <taxon>Agaricomycotina</taxon>
        <taxon>Agaricomycetes</taxon>
        <taxon>Agaricomycetidae</taxon>
        <taxon>Boletales</taxon>
        <taxon>Coniophorineae</taxon>
        <taxon>Serpulaceae</taxon>
        <taxon>Serpula</taxon>
    </lineage>
</organism>
<dbReference type="InParanoid" id="F8PNK0"/>
<evidence type="ECO:0000313" key="1">
    <source>
        <dbReference type="EMBL" id="EGO01727.1"/>
    </source>
</evidence>
<accession>F8PNK0</accession>
<protein>
    <submittedName>
        <fullName evidence="1">Uncharacterized protein</fullName>
    </submittedName>
</protein>
<proteinExistence type="predicted"/>
<evidence type="ECO:0000313" key="2">
    <source>
        <dbReference type="Proteomes" id="UP000008063"/>
    </source>
</evidence>
<keyword evidence="2" id="KW-1185">Reference proteome</keyword>
<dbReference type="AlphaFoldDB" id="F8PNK0"/>
<name>F8PNK0_SERL3</name>
<sequence>MPWCASIAVGAVVSFAVICTVITPTAVLTVRSVVANALVVLSSGIGRGVGFGSGGIVISQVVRSRVQLVDHVGVIYVDWIGRRAGLRPARYARRTVFRTLRRTRSPIRWSSDGGDLEYHFLLA</sequence>
<gene>
    <name evidence="1" type="ORF">SERLA73DRAFT_158927</name>
</gene>